<dbReference type="AlphaFoldDB" id="A0AAD8KJ07"/>
<organism evidence="1 2">
    <name type="scientific">Tagetes erecta</name>
    <name type="common">African marigold</name>
    <dbReference type="NCBI Taxonomy" id="13708"/>
    <lineage>
        <taxon>Eukaryota</taxon>
        <taxon>Viridiplantae</taxon>
        <taxon>Streptophyta</taxon>
        <taxon>Embryophyta</taxon>
        <taxon>Tracheophyta</taxon>
        <taxon>Spermatophyta</taxon>
        <taxon>Magnoliopsida</taxon>
        <taxon>eudicotyledons</taxon>
        <taxon>Gunneridae</taxon>
        <taxon>Pentapetalae</taxon>
        <taxon>asterids</taxon>
        <taxon>campanulids</taxon>
        <taxon>Asterales</taxon>
        <taxon>Asteraceae</taxon>
        <taxon>Asteroideae</taxon>
        <taxon>Heliantheae alliance</taxon>
        <taxon>Tageteae</taxon>
        <taxon>Tagetes</taxon>
    </lineage>
</organism>
<protein>
    <submittedName>
        <fullName evidence="1">Uncharacterized protein</fullName>
    </submittedName>
</protein>
<comment type="caution">
    <text evidence="1">The sequence shown here is derived from an EMBL/GenBank/DDBJ whole genome shotgun (WGS) entry which is preliminary data.</text>
</comment>
<sequence length="135" mass="15325">MSISPSLSPRQCPDRYAFRAGRNLPDKEFRYLRTVIVTAAVHRGFGRRLPCHQSPGPGHCDPLCEEAPLLPKLRGYFAEFLRESCLAPLGILYLPTCVGFGINEIIYSYLLFFSCSYAIRLVLQQNINGLIYCFF</sequence>
<dbReference type="EMBL" id="JAUHHV010000005">
    <property type="protein sequence ID" value="KAK1423860.1"/>
    <property type="molecule type" value="Genomic_DNA"/>
</dbReference>
<evidence type="ECO:0000313" key="1">
    <source>
        <dbReference type="EMBL" id="KAK1423860.1"/>
    </source>
</evidence>
<proteinExistence type="predicted"/>
<evidence type="ECO:0000313" key="2">
    <source>
        <dbReference type="Proteomes" id="UP001229421"/>
    </source>
</evidence>
<dbReference type="Proteomes" id="UP001229421">
    <property type="component" value="Unassembled WGS sequence"/>
</dbReference>
<keyword evidence="2" id="KW-1185">Reference proteome</keyword>
<name>A0AAD8KJ07_TARER</name>
<dbReference type="AntiFam" id="ANF00025">
    <property type="entry name" value="Antisense to 23S rRNA"/>
</dbReference>
<gene>
    <name evidence="1" type="ORF">QVD17_19169</name>
</gene>
<accession>A0AAD8KJ07</accession>
<reference evidence="1" key="1">
    <citation type="journal article" date="2023" name="bioRxiv">
        <title>Improved chromosome-level genome assembly for marigold (Tagetes erecta).</title>
        <authorList>
            <person name="Jiang F."/>
            <person name="Yuan L."/>
            <person name="Wang S."/>
            <person name="Wang H."/>
            <person name="Xu D."/>
            <person name="Wang A."/>
            <person name="Fan W."/>
        </authorList>
    </citation>
    <scope>NUCLEOTIDE SEQUENCE</scope>
    <source>
        <strain evidence="1">WSJ</strain>
        <tissue evidence="1">Leaf</tissue>
    </source>
</reference>